<feature type="transmembrane region" description="Helical" evidence="8">
    <location>
        <begin position="150"/>
        <end position="168"/>
    </location>
</feature>
<dbReference type="GO" id="GO:0005886">
    <property type="term" value="C:plasma membrane"/>
    <property type="evidence" value="ECO:0007669"/>
    <property type="project" value="UniProtKB-SubCell"/>
</dbReference>
<dbReference type="PROSITE" id="PS01303">
    <property type="entry name" value="BCCT"/>
    <property type="match status" value="1"/>
</dbReference>
<evidence type="ECO:0000313" key="11">
    <source>
        <dbReference type="Proteomes" id="UP000032721"/>
    </source>
</evidence>
<proteinExistence type="inferred from homology"/>
<feature type="transmembrane region" description="Helical" evidence="8">
    <location>
        <begin position="353"/>
        <end position="372"/>
    </location>
</feature>
<evidence type="ECO:0000256" key="3">
    <source>
        <dbReference type="ARBA" id="ARBA00022448"/>
    </source>
</evidence>
<dbReference type="GO" id="GO:0022857">
    <property type="term" value="F:transmembrane transporter activity"/>
    <property type="evidence" value="ECO:0007669"/>
    <property type="project" value="InterPro"/>
</dbReference>
<feature type="transmembrane region" description="Helical" evidence="8">
    <location>
        <begin position="324"/>
        <end position="341"/>
    </location>
</feature>
<reference evidence="9 11" key="1">
    <citation type="submission" date="2013-07" db="EMBL/GenBank/DDBJ databases">
        <authorList>
            <person name="Genoscope - CEA"/>
        </authorList>
    </citation>
    <scope>NUCLEOTIDE SEQUENCE [LARGE SCALE GENOMIC DNA]</scope>
    <source>
        <strain evidence="9">FRM16</strain>
        <strain evidence="11">FRM16 / DSM 17909</strain>
    </source>
</reference>
<keyword evidence="6 8" id="KW-1133">Transmembrane helix</keyword>
<keyword evidence="3" id="KW-0813">Transport</keyword>
<evidence type="ECO:0000256" key="7">
    <source>
        <dbReference type="ARBA" id="ARBA00023136"/>
    </source>
</evidence>
<feature type="transmembrane region" description="Helical" evidence="8">
    <location>
        <begin position="96"/>
        <end position="117"/>
    </location>
</feature>
<dbReference type="NCBIfam" id="TIGR00842">
    <property type="entry name" value="bcct"/>
    <property type="match status" value="1"/>
</dbReference>
<feature type="transmembrane region" description="Helical" evidence="8">
    <location>
        <begin position="56"/>
        <end position="76"/>
    </location>
</feature>
<evidence type="ECO:0000256" key="8">
    <source>
        <dbReference type="SAM" id="Phobius"/>
    </source>
</evidence>
<sequence>MSQDNTGQAKTKTYINPPVFFFSAFLVIALVTFAGLKPELADRWFKALQQDIFVNASWFYILAVALILLSVTYLGLSRYGNIKLGPDHAEPDFSYFSWFAMLFSAGMGIGLMFFGVAEPVMHYLSPPVGTPESIAAAKQAMKLTFFHWGLHAWAIYAIVALILAFFSYRHGLPLTLRSALYPIIGHKIYGSIGHAVDIFAVIGTVFGVATSLGYGILQVNAGLNHLFGLPINGTVQVILIVTITALATLSVVSGLDKGIRILSELNLGLAFLLLVLVVVLGPTVLLLKSFVENTGGYLSEIVSKTFNLYAYEPKSSHWLGGWTLLYWGWWLSWSPFVGMFIARVSRGRTIREFVAGVLFVPSGFTLMWMTAFGNSAIDMIANNKAGELADIVQSDVSLALFNFLEHFPFPAVLSFIAMIMVIMFFVTSADSGAMVVDTLASGGAHHTPVWQRIFWAGLMGVVAISLLVAGGLSALQTVTIASALPFSVVLLIAIYGLFKALRVDAYKKDSQQMTTIAPPASRNPIPWQRRLRNIVYYPKRSQVKRFMHEIIQLAMEMVADELEKQNKRIVINDEMDDRIHLEVDFGDNLNFVYEVRLRGYIQPTFALAGLDDDDKNEEQKYYRAEVYLKEGGQDYDLMGWTQEQIIHDILDQYEKHIHFLHLVR</sequence>
<reference evidence="10 12" key="2">
    <citation type="submission" date="2019-07" db="EMBL/GenBank/DDBJ databases">
        <title>Genomic Encyclopedia of Type Strains, Phase I: the one thousand microbial genomes (KMG-I) project.</title>
        <authorList>
            <person name="Kyrpides N."/>
        </authorList>
    </citation>
    <scope>NUCLEOTIDE SEQUENCE [LARGE SCALE GENOMIC DNA]</scope>
    <source>
        <strain evidence="10 12">DSM 17909</strain>
    </source>
</reference>
<evidence type="ECO:0000313" key="12">
    <source>
        <dbReference type="Proteomes" id="UP000324170"/>
    </source>
</evidence>
<keyword evidence="5 8" id="KW-0812">Transmembrane</keyword>
<evidence type="ECO:0000256" key="6">
    <source>
        <dbReference type="ARBA" id="ARBA00022989"/>
    </source>
</evidence>
<keyword evidence="7 8" id="KW-0472">Membrane</keyword>
<evidence type="ECO:0000256" key="4">
    <source>
        <dbReference type="ARBA" id="ARBA00022475"/>
    </source>
</evidence>
<name>A0A068QUI9_9GAMM</name>
<feature type="transmembrane region" description="Helical" evidence="8">
    <location>
        <begin position="407"/>
        <end position="426"/>
    </location>
</feature>
<feature type="transmembrane region" description="Helical" evidence="8">
    <location>
        <begin position="267"/>
        <end position="287"/>
    </location>
</feature>
<evidence type="ECO:0000313" key="10">
    <source>
        <dbReference type="EMBL" id="TYP11511.1"/>
    </source>
</evidence>
<dbReference type="Proteomes" id="UP000032721">
    <property type="component" value="Chromosome"/>
</dbReference>
<dbReference type="RefSeq" id="WP_045971427.1">
    <property type="nucleotide sequence ID" value="NZ_CAWMED010000001.1"/>
</dbReference>
<dbReference type="AlphaFoldDB" id="A0A068QUI9"/>
<dbReference type="OrthoDB" id="9775735at2"/>
<keyword evidence="12" id="KW-1185">Reference proteome</keyword>
<feature type="transmembrane region" description="Helical" evidence="8">
    <location>
        <begin position="237"/>
        <end position="255"/>
    </location>
</feature>
<comment type="similarity">
    <text evidence="2">Belongs to the BCCT transporter (TC 2.A.15) family.</text>
</comment>
<evidence type="ECO:0000256" key="2">
    <source>
        <dbReference type="ARBA" id="ARBA00005658"/>
    </source>
</evidence>
<dbReference type="STRING" id="351671.XDD1_2582"/>
<accession>A0A068QUI9</accession>
<dbReference type="Pfam" id="PF02028">
    <property type="entry name" value="BCCT"/>
    <property type="match status" value="1"/>
</dbReference>
<dbReference type="InterPro" id="IPR000060">
    <property type="entry name" value="BCCT_transptr"/>
</dbReference>
<protein>
    <submittedName>
        <fullName evidence="10">Choline/glycine/proline betaine transport protein</fullName>
    </submittedName>
    <submittedName>
        <fullName evidence="9">High-affinity choline transport protein</fullName>
    </submittedName>
</protein>
<evidence type="ECO:0000256" key="5">
    <source>
        <dbReference type="ARBA" id="ARBA00022692"/>
    </source>
</evidence>
<dbReference type="InterPro" id="IPR018093">
    <property type="entry name" value="BCCT_CS"/>
</dbReference>
<feature type="transmembrane region" description="Helical" evidence="8">
    <location>
        <begin position="478"/>
        <end position="498"/>
    </location>
</feature>
<dbReference type="HOGENOM" id="CLU_010118_3_1_6"/>
<evidence type="ECO:0000256" key="1">
    <source>
        <dbReference type="ARBA" id="ARBA00004651"/>
    </source>
</evidence>
<feature type="transmembrane region" description="Helical" evidence="8">
    <location>
        <begin position="19"/>
        <end position="36"/>
    </location>
</feature>
<feature type="transmembrane region" description="Helical" evidence="8">
    <location>
        <begin position="453"/>
        <end position="472"/>
    </location>
</feature>
<organism evidence="9 11">
    <name type="scientific">Xenorhabdus doucetiae</name>
    <dbReference type="NCBI Taxonomy" id="351671"/>
    <lineage>
        <taxon>Bacteria</taxon>
        <taxon>Pseudomonadati</taxon>
        <taxon>Pseudomonadota</taxon>
        <taxon>Gammaproteobacteria</taxon>
        <taxon>Enterobacterales</taxon>
        <taxon>Morganellaceae</taxon>
        <taxon>Xenorhabdus</taxon>
    </lineage>
</organism>
<dbReference type="EMBL" id="FO704550">
    <property type="protein sequence ID" value="CDG18281.1"/>
    <property type="molecule type" value="Genomic_DNA"/>
</dbReference>
<dbReference type="KEGG" id="xdo:XDD1_2582"/>
<gene>
    <name evidence="9" type="primary">betT</name>
    <name evidence="10" type="ORF">LY16_01102</name>
    <name evidence="9" type="ORF">XDD1_2582</name>
</gene>
<evidence type="ECO:0000313" key="9">
    <source>
        <dbReference type="EMBL" id="CDG18281.1"/>
    </source>
</evidence>
<keyword evidence="4" id="KW-1003">Cell membrane</keyword>
<feature type="transmembrane region" description="Helical" evidence="8">
    <location>
        <begin position="188"/>
        <end position="217"/>
    </location>
</feature>
<dbReference type="PANTHER" id="PTHR30047">
    <property type="entry name" value="HIGH-AFFINITY CHOLINE TRANSPORT PROTEIN-RELATED"/>
    <property type="match status" value="1"/>
</dbReference>
<comment type="subcellular location">
    <subcellularLocation>
        <location evidence="1">Cell membrane</location>
        <topology evidence="1">Multi-pass membrane protein</topology>
    </subcellularLocation>
</comment>
<dbReference type="PANTHER" id="PTHR30047:SF7">
    <property type="entry name" value="HIGH-AFFINITY CHOLINE TRANSPORT PROTEIN"/>
    <property type="match status" value="1"/>
</dbReference>
<dbReference type="EMBL" id="VNHN01000013">
    <property type="protein sequence ID" value="TYP11511.1"/>
    <property type="molecule type" value="Genomic_DNA"/>
</dbReference>
<dbReference type="NCBIfam" id="NF007399">
    <property type="entry name" value="PRK09928.1"/>
    <property type="match status" value="1"/>
</dbReference>
<dbReference type="Proteomes" id="UP000324170">
    <property type="component" value="Unassembled WGS sequence"/>
</dbReference>